<keyword evidence="1" id="KW-0812">Transmembrane</keyword>
<evidence type="ECO:0000313" key="4">
    <source>
        <dbReference type="Proteomes" id="UP000030746"/>
    </source>
</evidence>
<dbReference type="AlphaFoldDB" id="V3ZPW8"/>
<dbReference type="GO" id="GO:0004222">
    <property type="term" value="F:metalloendopeptidase activity"/>
    <property type="evidence" value="ECO:0007669"/>
    <property type="project" value="InterPro"/>
</dbReference>
<accession>V3ZPW8</accession>
<dbReference type="InterPro" id="IPR042089">
    <property type="entry name" value="Peptidase_M13_dom_2"/>
</dbReference>
<dbReference type="CTD" id="20243965"/>
<dbReference type="EMBL" id="KB201920">
    <property type="protein sequence ID" value="ESO93428.1"/>
    <property type="molecule type" value="Genomic_DNA"/>
</dbReference>
<dbReference type="PROSITE" id="PS51885">
    <property type="entry name" value="NEPRILYSIN"/>
    <property type="match status" value="1"/>
</dbReference>
<keyword evidence="4" id="KW-1185">Reference proteome</keyword>
<evidence type="ECO:0000256" key="1">
    <source>
        <dbReference type="SAM" id="Phobius"/>
    </source>
</evidence>
<dbReference type="GeneID" id="20243965"/>
<reference evidence="3 4" key="1">
    <citation type="journal article" date="2013" name="Nature">
        <title>Insights into bilaterian evolution from three spiralian genomes.</title>
        <authorList>
            <person name="Simakov O."/>
            <person name="Marletaz F."/>
            <person name="Cho S.J."/>
            <person name="Edsinger-Gonzales E."/>
            <person name="Havlak P."/>
            <person name="Hellsten U."/>
            <person name="Kuo D.H."/>
            <person name="Larsson T."/>
            <person name="Lv J."/>
            <person name="Arendt D."/>
            <person name="Savage R."/>
            <person name="Osoegawa K."/>
            <person name="de Jong P."/>
            <person name="Grimwood J."/>
            <person name="Chapman J.A."/>
            <person name="Shapiro H."/>
            <person name="Aerts A."/>
            <person name="Otillar R.P."/>
            <person name="Terry A.Y."/>
            <person name="Boore J.L."/>
            <person name="Grigoriev I.V."/>
            <person name="Lindberg D.R."/>
            <person name="Seaver E.C."/>
            <person name="Weisblat D.A."/>
            <person name="Putnam N.H."/>
            <person name="Rokhsar D.S."/>
        </authorList>
    </citation>
    <scope>NUCLEOTIDE SEQUENCE [LARGE SCALE GENOMIC DNA]</scope>
</reference>
<dbReference type="InterPro" id="IPR000718">
    <property type="entry name" value="Peptidase_M13"/>
</dbReference>
<dbReference type="SUPFAM" id="SSF55486">
    <property type="entry name" value="Metalloproteases ('zincins'), catalytic domain"/>
    <property type="match status" value="1"/>
</dbReference>
<proteinExistence type="predicted"/>
<dbReference type="RefSeq" id="XP_009055884.1">
    <property type="nucleotide sequence ID" value="XM_009057636.1"/>
</dbReference>
<dbReference type="KEGG" id="lgi:LOTGIDRAFT_176742"/>
<name>V3ZPW8_LOTGI</name>
<dbReference type="Gene3D" id="1.10.1380.10">
    <property type="entry name" value="Neutral endopeptidase , domain2"/>
    <property type="match status" value="1"/>
</dbReference>
<dbReference type="Pfam" id="PF05649">
    <property type="entry name" value="Peptidase_M13_N"/>
    <property type="match status" value="1"/>
</dbReference>
<dbReference type="GO" id="GO:0006508">
    <property type="term" value="P:proteolysis"/>
    <property type="evidence" value="ECO:0007669"/>
    <property type="project" value="InterPro"/>
</dbReference>
<keyword evidence="1" id="KW-0472">Membrane</keyword>
<keyword evidence="1" id="KW-1133">Transmembrane helix</keyword>
<feature type="transmembrane region" description="Helical" evidence="1">
    <location>
        <begin position="12"/>
        <end position="36"/>
    </location>
</feature>
<gene>
    <name evidence="3" type="ORF">LOTGIDRAFT_176742</name>
</gene>
<organism evidence="3 4">
    <name type="scientific">Lottia gigantea</name>
    <name type="common">Giant owl limpet</name>
    <dbReference type="NCBI Taxonomy" id="225164"/>
    <lineage>
        <taxon>Eukaryota</taxon>
        <taxon>Metazoa</taxon>
        <taxon>Spiralia</taxon>
        <taxon>Lophotrochozoa</taxon>
        <taxon>Mollusca</taxon>
        <taxon>Gastropoda</taxon>
        <taxon>Patellogastropoda</taxon>
        <taxon>Lottioidea</taxon>
        <taxon>Lottiidae</taxon>
        <taxon>Lottia</taxon>
    </lineage>
</organism>
<feature type="domain" description="Peptidase M13 N-terminal" evidence="2">
    <location>
        <begin position="37"/>
        <end position="196"/>
    </location>
</feature>
<dbReference type="OMA" id="PPEAIHN"/>
<sequence length="203" mass="22877">MLKLRGRTTLEKSLIVFSVLATITTLVFLITFAVTYTSAMEDKGTEPLRELLVKNGAWPVIDTVWIESNFKIVPTLVKLQAINLDPIINMFVSTDFKDSSKRVIYIDQPSFGMPGRDYFLRGRDDVMLKAYEEYGINLAVEMGTDRLAAEADFKDLVDFEIQLANVSVPAENRRDGEALYNPYTIANLSVAYPNVGILHLKNM</sequence>
<evidence type="ECO:0000259" key="2">
    <source>
        <dbReference type="Pfam" id="PF05649"/>
    </source>
</evidence>
<dbReference type="OrthoDB" id="6154552at2759"/>
<dbReference type="Proteomes" id="UP000030746">
    <property type="component" value="Unassembled WGS sequence"/>
</dbReference>
<evidence type="ECO:0000313" key="3">
    <source>
        <dbReference type="EMBL" id="ESO93428.1"/>
    </source>
</evidence>
<dbReference type="InterPro" id="IPR008753">
    <property type="entry name" value="Peptidase_M13_N"/>
</dbReference>
<protein>
    <recommendedName>
        <fullName evidence="2">Peptidase M13 N-terminal domain-containing protein</fullName>
    </recommendedName>
</protein>